<sequence length="142" mass="15533">MAIKNSLTFLAGLALFMLMSDAGAWTLVYANDATGKLTYGNLIALREAAKQGANIKVSLNDSSVMPCQELAIGTDYVTCMYTTGISTDYVFPGTTFGFADDAYYGYYMLNTKGQVAVSRWSVGEHVDKGKTLFTRAIKWFVE</sequence>
<proteinExistence type="predicted"/>
<name>A0A1Z4C2B5_9GAMM</name>
<feature type="signal peptide" evidence="1">
    <location>
        <begin position="1"/>
        <end position="24"/>
    </location>
</feature>
<accession>A0A1Z4C2B5</accession>
<gene>
    <name evidence="2" type="ORF">CEK71_17280</name>
</gene>
<dbReference type="KEGG" id="mpsy:CEK71_17280"/>
<evidence type="ECO:0000256" key="1">
    <source>
        <dbReference type="SAM" id="SignalP"/>
    </source>
</evidence>
<keyword evidence="1" id="KW-0732">Signal</keyword>
<organism evidence="2 3">
    <name type="scientific">Methylovulum psychrotolerans</name>
    <dbReference type="NCBI Taxonomy" id="1704499"/>
    <lineage>
        <taxon>Bacteria</taxon>
        <taxon>Pseudomonadati</taxon>
        <taxon>Pseudomonadota</taxon>
        <taxon>Gammaproteobacteria</taxon>
        <taxon>Methylococcales</taxon>
        <taxon>Methylococcaceae</taxon>
        <taxon>Methylovulum</taxon>
    </lineage>
</organism>
<protein>
    <submittedName>
        <fullName evidence="2">Uncharacterized protein</fullName>
    </submittedName>
</protein>
<keyword evidence="3" id="KW-1185">Reference proteome</keyword>
<dbReference type="Proteomes" id="UP000197019">
    <property type="component" value="Chromosome"/>
</dbReference>
<dbReference type="RefSeq" id="WP_088620548.1">
    <property type="nucleotide sequence ID" value="NZ_CP022129.1"/>
</dbReference>
<evidence type="ECO:0000313" key="3">
    <source>
        <dbReference type="Proteomes" id="UP000197019"/>
    </source>
</evidence>
<dbReference type="EMBL" id="CP022129">
    <property type="protein sequence ID" value="ASF47678.1"/>
    <property type="molecule type" value="Genomic_DNA"/>
</dbReference>
<dbReference type="AlphaFoldDB" id="A0A1Z4C2B5"/>
<reference evidence="2 3" key="1">
    <citation type="submission" date="2017-06" db="EMBL/GenBank/DDBJ databases">
        <title>Genome Sequencing of the methanotroph Methylovulum psychrotolerants str. HV10-M2 isolated from a high-altitude environment.</title>
        <authorList>
            <person name="Mateos-Rivera A."/>
        </authorList>
    </citation>
    <scope>NUCLEOTIDE SEQUENCE [LARGE SCALE GENOMIC DNA]</scope>
    <source>
        <strain evidence="2 3">HV10_M2</strain>
    </source>
</reference>
<feature type="chain" id="PRO_5011966837" evidence="1">
    <location>
        <begin position="25"/>
        <end position="142"/>
    </location>
</feature>
<evidence type="ECO:0000313" key="2">
    <source>
        <dbReference type="EMBL" id="ASF47678.1"/>
    </source>
</evidence>